<gene>
    <name evidence="1" type="ORF">B0H66DRAFT_536437</name>
</gene>
<accession>A0AAE0M1A3</accession>
<comment type="caution">
    <text evidence="1">The sequence shown here is derived from an EMBL/GenBank/DDBJ whole genome shotgun (WGS) entry which is preliminary data.</text>
</comment>
<name>A0AAE0M1A3_9PEZI</name>
<reference evidence="1" key="2">
    <citation type="submission" date="2023-06" db="EMBL/GenBank/DDBJ databases">
        <authorList>
            <consortium name="Lawrence Berkeley National Laboratory"/>
            <person name="Haridas S."/>
            <person name="Hensen N."/>
            <person name="Bonometti L."/>
            <person name="Westerberg I."/>
            <person name="Brannstrom I.O."/>
            <person name="Guillou S."/>
            <person name="Cros-Aarteil S."/>
            <person name="Calhoun S."/>
            <person name="Kuo A."/>
            <person name="Mondo S."/>
            <person name="Pangilinan J."/>
            <person name="Riley R."/>
            <person name="Labutti K."/>
            <person name="Andreopoulos B."/>
            <person name="Lipzen A."/>
            <person name="Chen C."/>
            <person name="Yanf M."/>
            <person name="Daum C."/>
            <person name="Ng V."/>
            <person name="Clum A."/>
            <person name="Steindorff A."/>
            <person name="Ohm R."/>
            <person name="Martin F."/>
            <person name="Silar P."/>
            <person name="Natvig D."/>
            <person name="Lalanne C."/>
            <person name="Gautier V."/>
            <person name="Ament-Velasquez S.L."/>
            <person name="Kruys A."/>
            <person name="Hutchinson M.I."/>
            <person name="Powell A.J."/>
            <person name="Barry K."/>
            <person name="Miller A.N."/>
            <person name="Grigoriev I.V."/>
            <person name="Debuchy R."/>
            <person name="Gladieux P."/>
            <person name="Thoren M.H."/>
            <person name="Johannesson H."/>
        </authorList>
    </citation>
    <scope>NUCLEOTIDE SEQUENCE</scope>
    <source>
        <strain evidence="1">CBS 118394</strain>
    </source>
</reference>
<organism evidence="1 2">
    <name type="scientific">Apodospora peruviana</name>
    <dbReference type="NCBI Taxonomy" id="516989"/>
    <lineage>
        <taxon>Eukaryota</taxon>
        <taxon>Fungi</taxon>
        <taxon>Dikarya</taxon>
        <taxon>Ascomycota</taxon>
        <taxon>Pezizomycotina</taxon>
        <taxon>Sordariomycetes</taxon>
        <taxon>Sordariomycetidae</taxon>
        <taxon>Sordariales</taxon>
        <taxon>Lasiosphaeriaceae</taxon>
        <taxon>Apodospora</taxon>
    </lineage>
</organism>
<dbReference type="Proteomes" id="UP001283341">
    <property type="component" value="Unassembled WGS sequence"/>
</dbReference>
<keyword evidence="2" id="KW-1185">Reference proteome</keyword>
<dbReference type="EMBL" id="JAUEDM010000006">
    <property type="protein sequence ID" value="KAK3315571.1"/>
    <property type="molecule type" value="Genomic_DNA"/>
</dbReference>
<proteinExistence type="predicted"/>
<sequence>MSWPSQAAAPKQYPHLFLKPNNSPTAMADPATRSYPTTVTTIYSTTIAGAVGITIDRVTVLDPWPTSPDPEKVPFTMLETQVTERTVSPPGAAVTPTVATTTAISTWILWGVLDFDMPPYSPPVCPGPGGCSYGTIKPNGRCMDLGWETTCASQCLLKDWMWWCAKSADSSAPPMGRVCAPVGNTTTYLQLYEPCDHTDYKTGCTLCGDSGVEGEV</sequence>
<evidence type="ECO:0000313" key="1">
    <source>
        <dbReference type="EMBL" id="KAK3315571.1"/>
    </source>
</evidence>
<dbReference type="AlphaFoldDB" id="A0AAE0M1A3"/>
<protein>
    <submittedName>
        <fullName evidence="1">Uncharacterized protein</fullName>
    </submittedName>
</protein>
<reference evidence="1" key="1">
    <citation type="journal article" date="2023" name="Mol. Phylogenet. Evol.">
        <title>Genome-scale phylogeny and comparative genomics of the fungal order Sordariales.</title>
        <authorList>
            <person name="Hensen N."/>
            <person name="Bonometti L."/>
            <person name="Westerberg I."/>
            <person name="Brannstrom I.O."/>
            <person name="Guillou S."/>
            <person name="Cros-Aarteil S."/>
            <person name="Calhoun S."/>
            <person name="Haridas S."/>
            <person name="Kuo A."/>
            <person name="Mondo S."/>
            <person name="Pangilinan J."/>
            <person name="Riley R."/>
            <person name="LaButti K."/>
            <person name="Andreopoulos B."/>
            <person name="Lipzen A."/>
            <person name="Chen C."/>
            <person name="Yan M."/>
            <person name="Daum C."/>
            <person name="Ng V."/>
            <person name="Clum A."/>
            <person name="Steindorff A."/>
            <person name="Ohm R.A."/>
            <person name="Martin F."/>
            <person name="Silar P."/>
            <person name="Natvig D.O."/>
            <person name="Lalanne C."/>
            <person name="Gautier V."/>
            <person name="Ament-Velasquez S.L."/>
            <person name="Kruys A."/>
            <person name="Hutchinson M.I."/>
            <person name="Powell A.J."/>
            <person name="Barry K."/>
            <person name="Miller A.N."/>
            <person name="Grigoriev I.V."/>
            <person name="Debuchy R."/>
            <person name="Gladieux P."/>
            <person name="Hiltunen Thoren M."/>
            <person name="Johannesson H."/>
        </authorList>
    </citation>
    <scope>NUCLEOTIDE SEQUENCE</scope>
    <source>
        <strain evidence="1">CBS 118394</strain>
    </source>
</reference>
<evidence type="ECO:0000313" key="2">
    <source>
        <dbReference type="Proteomes" id="UP001283341"/>
    </source>
</evidence>